<organism evidence="4 5">
    <name type="scientific">Pirellula staleyi (strain ATCC 27377 / DSM 6068 / ICPB 4128)</name>
    <name type="common">Pirella staleyi</name>
    <dbReference type="NCBI Taxonomy" id="530564"/>
    <lineage>
        <taxon>Bacteria</taxon>
        <taxon>Pseudomonadati</taxon>
        <taxon>Planctomycetota</taxon>
        <taxon>Planctomycetia</taxon>
        <taxon>Pirellulales</taxon>
        <taxon>Pirellulaceae</taxon>
        <taxon>Pirellula</taxon>
    </lineage>
</organism>
<dbReference type="InterPro" id="IPR000683">
    <property type="entry name" value="Gfo/Idh/MocA-like_OxRdtase_N"/>
</dbReference>
<evidence type="ECO:0000259" key="3">
    <source>
        <dbReference type="Pfam" id="PF22725"/>
    </source>
</evidence>
<dbReference type="PANTHER" id="PTHR43818">
    <property type="entry name" value="BCDNA.GH03377"/>
    <property type="match status" value="1"/>
</dbReference>
<dbReference type="GO" id="GO:0016491">
    <property type="term" value="F:oxidoreductase activity"/>
    <property type="evidence" value="ECO:0007669"/>
    <property type="project" value="UniProtKB-KW"/>
</dbReference>
<evidence type="ECO:0000313" key="4">
    <source>
        <dbReference type="EMBL" id="ADB14766.1"/>
    </source>
</evidence>
<dbReference type="HOGENOM" id="CLU_023194_17_2_0"/>
<dbReference type="Proteomes" id="UP000001887">
    <property type="component" value="Chromosome"/>
</dbReference>
<dbReference type="SUPFAM" id="SSF51735">
    <property type="entry name" value="NAD(P)-binding Rossmann-fold domains"/>
    <property type="match status" value="1"/>
</dbReference>
<dbReference type="PANTHER" id="PTHR43818:SF11">
    <property type="entry name" value="BCDNA.GH03377"/>
    <property type="match status" value="1"/>
</dbReference>
<dbReference type="InterPro" id="IPR036291">
    <property type="entry name" value="NAD(P)-bd_dom_sf"/>
</dbReference>
<feature type="domain" description="GFO/IDH/MocA-like oxidoreductase" evidence="3">
    <location>
        <begin position="131"/>
        <end position="280"/>
    </location>
</feature>
<dbReference type="InterPro" id="IPR055170">
    <property type="entry name" value="GFO_IDH_MocA-like_dom"/>
</dbReference>
<dbReference type="EMBL" id="CP001848">
    <property type="protein sequence ID" value="ADB14766.1"/>
    <property type="molecule type" value="Genomic_DNA"/>
</dbReference>
<accession>D2R098</accession>
<reference evidence="4 5" key="1">
    <citation type="journal article" date="2009" name="Stand. Genomic Sci.">
        <title>Complete genome sequence of Pirellula staleyi type strain (ATCC 27377).</title>
        <authorList>
            <person name="Clum A."/>
            <person name="Tindall B.J."/>
            <person name="Sikorski J."/>
            <person name="Ivanova N."/>
            <person name="Mavrommatis K."/>
            <person name="Lucas S."/>
            <person name="Glavina del Rio T."/>
            <person name="Nolan M."/>
            <person name="Chen F."/>
            <person name="Tice H."/>
            <person name="Pitluck S."/>
            <person name="Cheng J.F."/>
            <person name="Chertkov O."/>
            <person name="Brettin T."/>
            <person name="Han C."/>
            <person name="Detter J.C."/>
            <person name="Kuske C."/>
            <person name="Bruce D."/>
            <person name="Goodwin L."/>
            <person name="Ovchinikova G."/>
            <person name="Pati A."/>
            <person name="Mikhailova N."/>
            <person name="Chen A."/>
            <person name="Palaniappan K."/>
            <person name="Land M."/>
            <person name="Hauser L."/>
            <person name="Chang Y.J."/>
            <person name="Jeffries C.D."/>
            <person name="Chain P."/>
            <person name="Rohde M."/>
            <person name="Goker M."/>
            <person name="Bristow J."/>
            <person name="Eisen J.A."/>
            <person name="Markowitz V."/>
            <person name="Hugenholtz P."/>
            <person name="Kyrpides N.C."/>
            <person name="Klenk H.P."/>
            <person name="Lapidus A."/>
        </authorList>
    </citation>
    <scope>NUCLEOTIDE SEQUENCE [LARGE SCALE GENOMIC DNA]</scope>
    <source>
        <strain evidence="5">ATCC 27377 / DSM 6068 / ICPB 4128</strain>
    </source>
</reference>
<dbReference type="SUPFAM" id="SSF55347">
    <property type="entry name" value="Glyceraldehyde-3-phosphate dehydrogenase-like, C-terminal domain"/>
    <property type="match status" value="1"/>
</dbReference>
<proteinExistence type="predicted"/>
<dbReference type="STRING" id="530564.Psta_0069"/>
<dbReference type="InterPro" id="IPR050463">
    <property type="entry name" value="Gfo/Idh/MocA_oxidrdct_glycsds"/>
</dbReference>
<feature type="domain" description="Gfo/Idh/MocA-like oxidoreductase N-terminal" evidence="2">
    <location>
        <begin position="6"/>
        <end position="122"/>
    </location>
</feature>
<keyword evidence="5" id="KW-1185">Reference proteome</keyword>
<dbReference type="KEGG" id="psl:Psta_0069"/>
<protein>
    <submittedName>
        <fullName evidence="4">Oxidoreductase domain protein</fullName>
    </submittedName>
</protein>
<keyword evidence="1" id="KW-0560">Oxidoreductase</keyword>
<evidence type="ECO:0000256" key="1">
    <source>
        <dbReference type="ARBA" id="ARBA00023002"/>
    </source>
</evidence>
<evidence type="ECO:0000313" key="5">
    <source>
        <dbReference type="Proteomes" id="UP000001887"/>
    </source>
</evidence>
<dbReference type="OrthoDB" id="9815825at2"/>
<evidence type="ECO:0000259" key="2">
    <source>
        <dbReference type="Pfam" id="PF01408"/>
    </source>
</evidence>
<dbReference type="Pfam" id="PF22725">
    <property type="entry name" value="GFO_IDH_MocA_C3"/>
    <property type="match status" value="1"/>
</dbReference>
<name>D2R098_PIRSD</name>
<dbReference type="Gene3D" id="3.40.50.720">
    <property type="entry name" value="NAD(P)-binding Rossmann-like Domain"/>
    <property type="match status" value="1"/>
</dbReference>
<sequence length="383" mass="42052" precursor="true">MRKHGVAIAGAGFIGPVHLEALRRLGIRIVGLLGSTPEKSRAAALAQGVEKGYASLDELLADPDVTAVHLALPNVLHYEYCCRAIAAGKHVMCEKPLAMNSRETAELAALAARSNVACGVAYNVRFYPLNLQVRAMIRAGELGEIYSVCGSYRQDWLLFDTDYNWRVLEEAGGKLRALADIGTHWLDLVQSMTGLEIERVVCDLQTVHPVRQRPKGEIETFSGKNKPAVDREPVDITTDDAAGVLLKFAGGARGVLDVSQVTAGRKNEVSYEIAGSKASVSWNSEKPDQLWIGRRDQPSELLSRDPSLMAGEVRRYANYPGGHVEGFPDTFKQLFRAFYDYIEAGDFRAPATFPTFADGHREVVLCEALLKSHTAQSWVEVPR</sequence>
<dbReference type="Pfam" id="PF01408">
    <property type="entry name" value="GFO_IDH_MocA"/>
    <property type="match status" value="1"/>
</dbReference>
<dbReference type="eggNOG" id="COG0673">
    <property type="taxonomic scope" value="Bacteria"/>
</dbReference>
<gene>
    <name evidence="4" type="ordered locus">Psta_0069</name>
</gene>
<dbReference type="GO" id="GO:0000166">
    <property type="term" value="F:nucleotide binding"/>
    <property type="evidence" value="ECO:0007669"/>
    <property type="project" value="InterPro"/>
</dbReference>
<dbReference type="AlphaFoldDB" id="D2R098"/>
<dbReference type="Gene3D" id="3.30.360.10">
    <property type="entry name" value="Dihydrodipicolinate Reductase, domain 2"/>
    <property type="match status" value="1"/>
</dbReference>